<dbReference type="EMBL" id="LAZR01003525">
    <property type="protein sequence ID" value="KKN17394.1"/>
    <property type="molecule type" value="Genomic_DNA"/>
</dbReference>
<dbReference type="NCBIfam" id="NF045515">
    <property type="entry name" value="Glp_gephyrin"/>
    <property type="match status" value="1"/>
</dbReference>
<protein>
    <recommendedName>
        <fullName evidence="3">MoaB/Mog domain-containing protein</fullName>
    </recommendedName>
</protein>
<dbReference type="CDD" id="cd00887">
    <property type="entry name" value="MoeA"/>
    <property type="match status" value="1"/>
</dbReference>
<dbReference type="SUPFAM" id="SSF53218">
    <property type="entry name" value="Molybdenum cofactor biosynthesis proteins"/>
    <property type="match status" value="1"/>
</dbReference>
<dbReference type="GO" id="GO:0061599">
    <property type="term" value="F:molybdopterin molybdotransferase activity"/>
    <property type="evidence" value="ECO:0007669"/>
    <property type="project" value="TreeGrafter"/>
</dbReference>
<dbReference type="InterPro" id="IPR001453">
    <property type="entry name" value="MoaB/Mog_dom"/>
</dbReference>
<proteinExistence type="predicted"/>
<dbReference type="AlphaFoldDB" id="A0A0F9NHF2"/>
<comment type="caution">
    <text evidence="4">The sequence shown here is derived from an EMBL/GenBank/DDBJ whole genome shotgun (WGS) entry which is preliminary data.</text>
</comment>
<dbReference type="InterPro" id="IPR005110">
    <property type="entry name" value="MoeA_linker/N"/>
</dbReference>
<dbReference type="UniPathway" id="UPA00344"/>
<organism evidence="4">
    <name type="scientific">marine sediment metagenome</name>
    <dbReference type="NCBI Taxonomy" id="412755"/>
    <lineage>
        <taxon>unclassified sequences</taxon>
        <taxon>metagenomes</taxon>
        <taxon>ecological metagenomes</taxon>
    </lineage>
</organism>
<sequence>MEKLRKIGFSKLTQLKDALELLFSKIKINPIMEIEIKEALNRVLGEDIISQMNIPPFDRSAMDGYAIKAENSFGASPKNPKKIKLSGAIEIGEASNLELSKDEGIKISTGAPLPKGADAVIKIEDTELKEDEIILYTSLTPGKNISKQGEDIKKNTHVLKKGIVLKAEHIALLSSLGFKKIKVSVKPKVSVFASGDELIEPGNALEPGKIYNSNTPMISSLVTLYGGKVIRGETIKDVKETIKNKLNEATKDSQIIIFTGGTSVGTKDYLPEIIHESGIILTHGVAIRPGTPILIGLINDTIIICLPGTPVAAYICFLIIVGPAIRKILGCSTLDPRIKIYANIQKNVPVSRLGFLHHLRVKIEYFNDKIIANPVKLKGSGVISSLTQSDGTVEVPPHQEGLKKGEQVIVKLFPK</sequence>
<dbReference type="InterPro" id="IPR036135">
    <property type="entry name" value="MoeA_linker/N_sf"/>
</dbReference>
<dbReference type="PANTHER" id="PTHR10192">
    <property type="entry name" value="MOLYBDOPTERIN BIOSYNTHESIS PROTEIN"/>
    <property type="match status" value="1"/>
</dbReference>
<dbReference type="Gene3D" id="3.90.105.10">
    <property type="entry name" value="Molybdopterin biosynthesis moea protein, domain 2"/>
    <property type="match status" value="1"/>
</dbReference>
<dbReference type="GO" id="GO:0006777">
    <property type="term" value="P:Mo-molybdopterin cofactor biosynthetic process"/>
    <property type="evidence" value="ECO:0007669"/>
    <property type="project" value="UniProtKB-KW"/>
</dbReference>
<dbReference type="InterPro" id="IPR005111">
    <property type="entry name" value="MoeA_C_domain_IV"/>
</dbReference>
<name>A0A0F9NHF2_9ZZZZ</name>
<evidence type="ECO:0000259" key="3">
    <source>
        <dbReference type="SMART" id="SM00852"/>
    </source>
</evidence>
<dbReference type="InterPro" id="IPR038987">
    <property type="entry name" value="MoeA-like"/>
</dbReference>
<accession>A0A0F9NHF2</accession>
<feature type="domain" description="MoaB/Mog" evidence="3">
    <location>
        <begin position="190"/>
        <end position="327"/>
    </location>
</feature>
<comment type="pathway">
    <text evidence="1">Cofactor biosynthesis; molybdopterin biosynthesis.</text>
</comment>
<dbReference type="PANTHER" id="PTHR10192:SF5">
    <property type="entry name" value="GEPHYRIN"/>
    <property type="match status" value="1"/>
</dbReference>
<dbReference type="SUPFAM" id="SSF63882">
    <property type="entry name" value="MoeA N-terminal region -like"/>
    <property type="match status" value="1"/>
</dbReference>
<dbReference type="Pfam" id="PF03454">
    <property type="entry name" value="MoeA_C"/>
    <property type="match status" value="1"/>
</dbReference>
<evidence type="ECO:0000256" key="2">
    <source>
        <dbReference type="ARBA" id="ARBA00023150"/>
    </source>
</evidence>
<dbReference type="Gene3D" id="2.170.190.11">
    <property type="entry name" value="Molybdopterin biosynthesis moea protein, domain 3"/>
    <property type="match status" value="1"/>
</dbReference>
<dbReference type="NCBIfam" id="TIGR00177">
    <property type="entry name" value="molyb_syn"/>
    <property type="match status" value="1"/>
</dbReference>
<evidence type="ECO:0000256" key="1">
    <source>
        <dbReference type="ARBA" id="ARBA00005046"/>
    </source>
</evidence>
<reference evidence="4" key="1">
    <citation type="journal article" date="2015" name="Nature">
        <title>Complex archaea that bridge the gap between prokaryotes and eukaryotes.</title>
        <authorList>
            <person name="Spang A."/>
            <person name="Saw J.H."/>
            <person name="Jorgensen S.L."/>
            <person name="Zaremba-Niedzwiedzka K."/>
            <person name="Martijn J."/>
            <person name="Lind A.E."/>
            <person name="van Eijk R."/>
            <person name="Schleper C."/>
            <person name="Guy L."/>
            <person name="Ettema T.J."/>
        </authorList>
    </citation>
    <scope>NUCLEOTIDE SEQUENCE</scope>
</reference>
<dbReference type="Pfam" id="PF00994">
    <property type="entry name" value="MoCF_biosynth"/>
    <property type="match status" value="1"/>
</dbReference>
<dbReference type="Gene3D" id="2.40.340.10">
    <property type="entry name" value="MoeA, C-terminal, domain IV"/>
    <property type="match status" value="1"/>
</dbReference>
<dbReference type="Pfam" id="PF03453">
    <property type="entry name" value="MoeA_N"/>
    <property type="match status" value="1"/>
</dbReference>
<evidence type="ECO:0000313" key="4">
    <source>
        <dbReference type="EMBL" id="KKN17394.1"/>
    </source>
</evidence>
<dbReference type="Gene3D" id="3.40.980.10">
    <property type="entry name" value="MoaB/Mog-like domain"/>
    <property type="match status" value="1"/>
</dbReference>
<dbReference type="SMART" id="SM00852">
    <property type="entry name" value="MoCF_biosynth"/>
    <property type="match status" value="1"/>
</dbReference>
<dbReference type="GO" id="GO:0005737">
    <property type="term" value="C:cytoplasm"/>
    <property type="evidence" value="ECO:0007669"/>
    <property type="project" value="TreeGrafter"/>
</dbReference>
<gene>
    <name evidence="4" type="ORF">LCGC14_0966360</name>
</gene>
<dbReference type="FunFam" id="2.170.190.11:FF:000001">
    <property type="entry name" value="Molybdopterin molybdenumtransferase"/>
    <property type="match status" value="1"/>
</dbReference>
<dbReference type="InterPro" id="IPR036688">
    <property type="entry name" value="MoeA_C_domain_IV_sf"/>
</dbReference>
<keyword evidence="2" id="KW-0501">Molybdenum cofactor biosynthesis</keyword>
<dbReference type="SUPFAM" id="SSF63867">
    <property type="entry name" value="MoeA C-terminal domain-like"/>
    <property type="match status" value="1"/>
</dbReference>
<dbReference type="InterPro" id="IPR036425">
    <property type="entry name" value="MoaB/Mog-like_dom_sf"/>
</dbReference>